<keyword evidence="1" id="KW-1133">Transmembrane helix</keyword>
<dbReference type="PANTHER" id="PTHR35498">
    <property type="entry name" value="PROTEIN LOW PSII ACCUMULATION 1, CHLOROPLASTIC"/>
    <property type="match status" value="1"/>
</dbReference>
<organism evidence="2 3">
    <name type="scientific">Chondrus crispus</name>
    <name type="common">Carrageen Irish moss</name>
    <name type="synonym">Polymorpha crispa</name>
    <dbReference type="NCBI Taxonomy" id="2769"/>
    <lineage>
        <taxon>Eukaryota</taxon>
        <taxon>Rhodophyta</taxon>
        <taxon>Florideophyceae</taxon>
        <taxon>Rhodymeniophycidae</taxon>
        <taxon>Gigartinales</taxon>
        <taxon>Gigartinaceae</taxon>
        <taxon>Chondrus</taxon>
    </lineage>
</organism>
<dbReference type="OrthoDB" id="5130at2759"/>
<dbReference type="InterPro" id="IPR021883">
    <property type="entry name" value="LPA1-like"/>
</dbReference>
<dbReference type="EMBL" id="HG001658">
    <property type="protein sequence ID" value="CDF33802.1"/>
    <property type="molecule type" value="Genomic_DNA"/>
</dbReference>
<dbReference type="STRING" id="2769.R7Q5I6"/>
<dbReference type="RefSeq" id="XP_005713622.1">
    <property type="nucleotide sequence ID" value="XM_005713565.1"/>
</dbReference>
<dbReference type="Proteomes" id="UP000012073">
    <property type="component" value="Unassembled WGS sequence"/>
</dbReference>
<accession>R7Q5I6</accession>
<reference evidence="3" key="1">
    <citation type="journal article" date="2013" name="Proc. Natl. Acad. Sci. U.S.A.">
        <title>Genome structure and metabolic features in the red seaweed Chondrus crispus shed light on evolution of the Archaeplastida.</title>
        <authorList>
            <person name="Collen J."/>
            <person name="Porcel B."/>
            <person name="Carre W."/>
            <person name="Ball S.G."/>
            <person name="Chaparro C."/>
            <person name="Tonon T."/>
            <person name="Barbeyron T."/>
            <person name="Michel G."/>
            <person name="Noel B."/>
            <person name="Valentin K."/>
            <person name="Elias M."/>
            <person name="Artiguenave F."/>
            <person name="Arun A."/>
            <person name="Aury J.M."/>
            <person name="Barbosa-Neto J.F."/>
            <person name="Bothwell J.H."/>
            <person name="Bouget F.Y."/>
            <person name="Brillet L."/>
            <person name="Cabello-Hurtado F."/>
            <person name="Capella-Gutierrez S."/>
            <person name="Charrier B."/>
            <person name="Cladiere L."/>
            <person name="Cock J.M."/>
            <person name="Coelho S.M."/>
            <person name="Colleoni C."/>
            <person name="Czjzek M."/>
            <person name="Da Silva C."/>
            <person name="Delage L."/>
            <person name="Denoeud F."/>
            <person name="Deschamps P."/>
            <person name="Dittami S.M."/>
            <person name="Gabaldon T."/>
            <person name="Gachon C.M."/>
            <person name="Groisillier A."/>
            <person name="Herve C."/>
            <person name="Jabbari K."/>
            <person name="Katinka M."/>
            <person name="Kloareg B."/>
            <person name="Kowalczyk N."/>
            <person name="Labadie K."/>
            <person name="Leblanc C."/>
            <person name="Lopez P.J."/>
            <person name="McLachlan D.H."/>
            <person name="Meslet-Cladiere L."/>
            <person name="Moustafa A."/>
            <person name="Nehr Z."/>
            <person name="Nyvall Collen P."/>
            <person name="Panaud O."/>
            <person name="Partensky F."/>
            <person name="Poulain J."/>
            <person name="Rensing S.A."/>
            <person name="Rousvoal S."/>
            <person name="Samson G."/>
            <person name="Symeonidi A."/>
            <person name="Weissenbach J."/>
            <person name="Zambounis A."/>
            <person name="Wincker P."/>
            <person name="Boyen C."/>
        </authorList>
    </citation>
    <scope>NUCLEOTIDE SEQUENCE [LARGE SCALE GENOMIC DNA]</scope>
    <source>
        <strain evidence="3">cv. Stackhouse</strain>
    </source>
</reference>
<evidence type="ECO:0000256" key="1">
    <source>
        <dbReference type="SAM" id="Phobius"/>
    </source>
</evidence>
<evidence type="ECO:0000313" key="2">
    <source>
        <dbReference type="EMBL" id="CDF33802.1"/>
    </source>
</evidence>
<dbReference type="PhylomeDB" id="R7Q5I6"/>
<evidence type="ECO:0000313" key="3">
    <source>
        <dbReference type="Proteomes" id="UP000012073"/>
    </source>
</evidence>
<dbReference type="PANTHER" id="PTHR35498:SF1">
    <property type="entry name" value="LOW PSII ACCUMULATION-LIKE PROTEIN"/>
    <property type="match status" value="1"/>
</dbReference>
<gene>
    <name evidence="2" type="ORF">CHC_T00002412001</name>
</gene>
<dbReference type="GeneID" id="17321334"/>
<name>R7Q5I6_CHOCR</name>
<keyword evidence="3" id="KW-1185">Reference proteome</keyword>
<dbReference type="Pfam" id="PF11998">
    <property type="entry name" value="DUF3493"/>
    <property type="match status" value="1"/>
</dbReference>
<sequence length="265" mass="28875">MDDLINAVATPLPNAAPSKATKPQYSQRARLREETEAPFRKARMFVYAGSAASAGVGAFIAGLRIIAALIGVSGTQPLNETVPNVGINLAVITVCALLLRAEVKAGERRLERMSRGARIASLRVQDSVTQQVLRLKDLRGRTRVVLVTGTEDKVLDAMSRAEAVKSGLSESNLIIVPHVVSPTNASEEAMRSWRMQPYAQDEWNKWYHGERDVARARLGAKAEEVLVLIVRLDGKVGARSAGAPAWQNLIEEISKMPARDQYGKP</sequence>
<feature type="transmembrane region" description="Helical" evidence="1">
    <location>
        <begin position="85"/>
        <end position="103"/>
    </location>
</feature>
<protein>
    <submittedName>
        <fullName evidence="2">Uncharacterized protein</fullName>
    </submittedName>
</protein>
<feature type="transmembrane region" description="Helical" evidence="1">
    <location>
        <begin position="45"/>
        <end position="73"/>
    </location>
</feature>
<dbReference type="OMA" id="WQLVPVY"/>
<keyword evidence="1" id="KW-0472">Membrane</keyword>
<dbReference type="AlphaFoldDB" id="R7Q5I6"/>
<keyword evidence="1" id="KW-0812">Transmembrane</keyword>
<dbReference type="Gramene" id="CDF33802">
    <property type="protein sequence ID" value="CDF33802"/>
    <property type="gene ID" value="CHC_T00002412001"/>
</dbReference>
<proteinExistence type="predicted"/>
<dbReference type="KEGG" id="ccp:CHC_T00002412001"/>